<accession>A0AC34FPU2</accession>
<dbReference type="Proteomes" id="UP000887579">
    <property type="component" value="Unplaced"/>
</dbReference>
<organism evidence="1 2">
    <name type="scientific">Panagrolaimus sp. ES5</name>
    <dbReference type="NCBI Taxonomy" id="591445"/>
    <lineage>
        <taxon>Eukaryota</taxon>
        <taxon>Metazoa</taxon>
        <taxon>Ecdysozoa</taxon>
        <taxon>Nematoda</taxon>
        <taxon>Chromadorea</taxon>
        <taxon>Rhabditida</taxon>
        <taxon>Tylenchina</taxon>
        <taxon>Panagrolaimomorpha</taxon>
        <taxon>Panagrolaimoidea</taxon>
        <taxon>Panagrolaimidae</taxon>
        <taxon>Panagrolaimus</taxon>
    </lineage>
</organism>
<evidence type="ECO:0000313" key="2">
    <source>
        <dbReference type="WBParaSite" id="ES5_v2.g19396.t1"/>
    </source>
</evidence>
<protein>
    <submittedName>
        <fullName evidence="2">Uncharacterized protein</fullName>
    </submittedName>
</protein>
<name>A0AC34FPU2_9BILA</name>
<dbReference type="WBParaSite" id="ES5_v2.g19396.t1">
    <property type="protein sequence ID" value="ES5_v2.g19396.t1"/>
    <property type="gene ID" value="ES5_v2.g19396"/>
</dbReference>
<reference evidence="2" key="1">
    <citation type="submission" date="2022-11" db="UniProtKB">
        <authorList>
            <consortium name="WormBaseParasite"/>
        </authorList>
    </citation>
    <scope>IDENTIFICATION</scope>
</reference>
<evidence type="ECO:0000313" key="1">
    <source>
        <dbReference type="Proteomes" id="UP000887579"/>
    </source>
</evidence>
<sequence>MNYEYSIDYKMAYDGDGGRRDGGEEDDEENNRIKPSGIEWIRKKVENSGPPSGRCLGKLFKPVVIKSAHESRHFSEDRIRNGLEQLVKENEIDISLFLDKLSLISSLTERHYVNTFELFIHNTESCIGTNEECFRRSGNIAALIGSRTQEPANVIMIGCDFGIHGNDLIDYSPIPCGMLMDAMQTIIVSNLSFVNDIIFSYNIKGKKYTDDPYLFLLKTYRVNAFIKLSGSAGREILLSNDKSDMLIEYLNNVLEKPSNMLIPKILEKYLAKKLIQNGTEIEQENLMELDIYYPKIYDSIMDFIQFKKSGSVQRVGENLLSFVYALSGKPYFNLKRSKFLGFNYSISDEYYGFPFLRFHIYALSSPKVTMCFQLICLLPAIIFTADIVDTYFRAVLKENFEGYKLLAAIFGFLVAFLISNLTFVSRNIIFDWGTSEYIPANDCPWLNFPEISQHRERYWQYSTQ</sequence>
<proteinExistence type="predicted"/>